<dbReference type="AlphaFoldDB" id="A0A0C2X0C7"/>
<evidence type="ECO:0000256" key="1">
    <source>
        <dbReference type="SAM" id="MobiDB-lite"/>
    </source>
</evidence>
<keyword evidence="2" id="KW-0472">Membrane</keyword>
<proteinExistence type="predicted"/>
<name>A0A0C2X0C7_AMAMK</name>
<feature type="transmembrane region" description="Helical" evidence="2">
    <location>
        <begin position="49"/>
        <end position="73"/>
    </location>
</feature>
<dbReference type="Pfam" id="PF20152">
    <property type="entry name" value="DUF6534"/>
    <property type="match status" value="1"/>
</dbReference>
<dbReference type="PANTHER" id="PTHR40465:SF1">
    <property type="entry name" value="DUF6534 DOMAIN-CONTAINING PROTEIN"/>
    <property type="match status" value="1"/>
</dbReference>
<dbReference type="EMBL" id="KN818275">
    <property type="protein sequence ID" value="KIL62133.1"/>
    <property type="molecule type" value="Genomic_DNA"/>
</dbReference>
<feature type="region of interest" description="Disordered" evidence="1">
    <location>
        <begin position="296"/>
        <end position="341"/>
    </location>
</feature>
<feature type="compositionally biased region" description="Basic and acidic residues" evidence="1">
    <location>
        <begin position="315"/>
        <end position="325"/>
    </location>
</feature>
<dbReference type="HOGENOM" id="CLU_046025_5_4_1"/>
<accession>A0A0C2X0C7</accession>
<dbReference type="InterPro" id="IPR045339">
    <property type="entry name" value="DUF6534"/>
</dbReference>
<feature type="transmembrane region" description="Helical" evidence="2">
    <location>
        <begin position="12"/>
        <end position="37"/>
    </location>
</feature>
<dbReference type="InParanoid" id="A0A0C2X0C7"/>
<feature type="compositionally biased region" description="Basic and acidic residues" evidence="1">
    <location>
        <begin position="296"/>
        <end position="306"/>
    </location>
</feature>
<evidence type="ECO:0000313" key="4">
    <source>
        <dbReference type="EMBL" id="KIL62133.1"/>
    </source>
</evidence>
<dbReference type="STRING" id="946122.A0A0C2X0C7"/>
<feature type="transmembrane region" description="Helical" evidence="2">
    <location>
        <begin position="85"/>
        <end position="107"/>
    </location>
</feature>
<dbReference type="PANTHER" id="PTHR40465">
    <property type="entry name" value="CHROMOSOME 1, WHOLE GENOME SHOTGUN SEQUENCE"/>
    <property type="match status" value="1"/>
</dbReference>
<dbReference type="OrthoDB" id="3263055at2759"/>
<evidence type="ECO:0000313" key="5">
    <source>
        <dbReference type="Proteomes" id="UP000054549"/>
    </source>
</evidence>
<feature type="transmembrane region" description="Helical" evidence="2">
    <location>
        <begin position="201"/>
        <end position="220"/>
    </location>
</feature>
<evidence type="ECO:0000256" key="2">
    <source>
        <dbReference type="SAM" id="Phobius"/>
    </source>
</evidence>
<sequence length="341" mass="37662">MSAQPLALDDTLGAVFIGIVVASSLHGVSCLQAWFYFTHQNDTWPTKALVSAVMIFDTIHQMLITHTAYIYLIKNFGNYPALENIVWSLIVEVIFNGLTALLVQSFLANRVWRLSNRNIWITGLVAILIVGEFVSVVVFLGLSVRFRTFTELATLKSLSVTINALAAAGDVLIAVTLCILLHRSRTGFHRSNTMINKLIMFAVNTGCFTSLCALASLISITVAGTTFFYIAFFFSIGRLYSNSLLATLNARDMIRNATDGIESTDDKFSVSLREMPKTATIGSRRPTNISIKIDTTKEFATDRDSDQEQENAGENARRSSIDQKGDSTVTTGYTYKEDMEA</sequence>
<feature type="transmembrane region" description="Helical" evidence="2">
    <location>
        <begin position="162"/>
        <end position="181"/>
    </location>
</feature>
<evidence type="ECO:0000259" key="3">
    <source>
        <dbReference type="Pfam" id="PF20152"/>
    </source>
</evidence>
<protein>
    <recommendedName>
        <fullName evidence="3">DUF6534 domain-containing protein</fullName>
    </recommendedName>
</protein>
<feature type="transmembrane region" description="Helical" evidence="2">
    <location>
        <begin position="119"/>
        <end position="142"/>
    </location>
</feature>
<dbReference type="Proteomes" id="UP000054549">
    <property type="component" value="Unassembled WGS sequence"/>
</dbReference>
<feature type="domain" description="DUF6534" evidence="3">
    <location>
        <begin position="166"/>
        <end position="252"/>
    </location>
</feature>
<reference evidence="4 5" key="1">
    <citation type="submission" date="2014-04" db="EMBL/GenBank/DDBJ databases">
        <title>Evolutionary Origins and Diversification of the Mycorrhizal Mutualists.</title>
        <authorList>
            <consortium name="DOE Joint Genome Institute"/>
            <consortium name="Mycorrhizal Genomics Consortium"/>
            <person name="Kohler A."/>
            <person name="Kuo A."/>
            <person name="Nagy L.G."/>
            <person name="Floudas D."/>
            <person name="Copeland A."/>
            <person name="Barry K.W."/>
            <person name="Cichocki N."/>
            <person name="Veneault-Fourrey C."/>
            <person name="LaButti K."/>
            <person name="Lindquist E.A."/>
            <person name="Lipzen A."/>
            <person name="Lundell T."/>
            <person name="Morin E."/>
            <person name="Murat C."/>
            <person name="Riley R."/>
            <person name="Ohm R."/>
            <person name="Sun H."/>
            <person name="Tunlid A."/>
            <person name="Henrissat B."/>
            <person name="Grigoriev I.V."/>
            <person name="Hibbett D.S."/>
            <person name="Martin F."/>
        </authorList>
    </citation>
    <scope>NUCLEOTIDE SEQUENCE [LARGE SCALE GENOMIC DNA]</scope>
    <source>
        <strain evidence="4 5">Koide BX008</strain>
    </source>
</reference>
<keyword evidence="2" id="KW-0812">Transmembrane</keyword>
<organism evidence="4 5">
    <name type="scientific">Amanita muscaria (strain Koide BX008)</name>
    <dbReference type="NCBI Taxonomy" id="946122"/>
    <lineage>
        <taxon>Eukaryota</taxon>
        <taxon>Fungi</taxon>
        <taxon>Dikarya</taxon>
        <taxon>Basidiomycota</taxon>
        <taxon>Agaricomycotina</taxon>
        <taxon>Agaricomycetes</taxon>
        <taxon>Agaricomycetidae</taxon>
        <taxon>Agaricales</taxon>
        <taxon>Pluteineae</taxon>
        <taxon>Amanitaceae</taxon>
        <taxon>Amanita</taxon>
    </lineage>
</organism>
<keyword evidence="2" id="KW-1133">Transmembrane helix</keyword>
<feature type="transmembrane region" description="Helical" evidence="2">
    <location>
        <begin position="226"/>
        <end position="245"/>
    </location>
</feature>
<gene>
    <name evidence="4" type="ORF">M378DRAFT_166117</name>
</gene>
<keyword evidence="5" id="KW-1185">Reference proteome</keyword>